<keyword evidence="2" id="KW-1185">Reference proteome</keyword>
<sequence length="45" mass="4880">MTLAKQGNDDPVKERLGGQAVIFGSGTVPARDKPEFEQEMASFLL</sequence>
<dbReference type="Proteomes" id="UP000576821">
    <property type="component" value="Unassembled WGS sequence"/>
</dbReference>
<evidence type="ECO:0000313" key="2">
    <source>
        <dbReference type="Proteomes" id="UP000576821"/>
    </source>
</evidence>
<reference evidence="1 2" key="1">
    <citation type="submission" date="2020-03" db="EMBL/GenBank/DDBJ databases">
        <title>Genomic Encyclopedia of Type Strains, Phase IV (KMG-IV): sequencing the most valuable type-strain genomes for metagenomic binning, comparative biology and taxonomic classification.</title>
        <authorList>
            <person name="Goeker M."/>
        </authorList>
    </citation>
    <scope>NUCLEOTIDE SEQUENCE [LARGE SCALE GENOMIC DNA]</scope>
    <source>
        <strain evidence="1 2">DSM 21299</strain>
    </source>
</reference>
<dbReference type="AlphaFoldDB" id="A0A846M0Q4"/>
<dbReference type="EMBL" id="JAASQR010000001">
    <property type="protein sequence ID" value="NIJ15233.1"/>
    <property type="molecule type" value="Genomic_DNA"/>
</dbReference>
<gene>
    <name evidence="1" type="ORF">FHS54_000182</name>
</gene>
<accession>A0A846M0Q4</accession>
<comment type="caution">
    <text evidence="1">The sequence shown here is derived from an EMBL/GenBank/DDBJ whole genome shotgun (WGS) entry which is preliminary data.</text>
</comment>
<proteinExistence type="predicted"/>
<dbReference type="RefSeq" id="WP_167301910.1">
    <property type="nucleotide sequence ID" value="NZ_JAASQR010000001.1"/>
</dbReference>
<protein>
    <submittedName>
        <fullName evidence="1">Uncharacterized protein</fullName>
    </submittedName>
</protein>
<organism evidence="1 2">
    <name type="scientific">Sphingobium vermicomposti</name>
    <dbReference type="NCBI Taxonomy" id="529005"/>
    <lineage>
        <taxon>Bacteria</taxon>
        <taxon>Pseudomonadati</taxon>
        <taxon>Pseudomonadota</taxon>
        <taxon>Alphaproteobacteria</taxon>
        <taxon>Sphingomonadales</taxon>
        <taxon>Sphingomonadaceae</taxon>
        <taxon>Sphingobium</taxon>
    </lineage>
</organism>
<evidence type="ECO:0000313" key="1">
    <source>
        <dbReference type="EMBL" id="NIJ15233.1"/>
    </source>
</evidence>
<name>A0A846M0Q4_9SPHN</name>